<dbReference type="GO" id="GO:0000175">
    <property type="term" value="F:3'-5'-RNA exonuclease activity"/>
    <property type="evidence" value="ECO:0007669"/>
    <property type="project" value="TreeGrafter"/>
</dbReference>
<name>A0AAV0PGB5_9ROSI</name>
<dbReference type="PANTHER" id="PTHR12121">
    <property type="entry name" value="CARBON CATABOLITE REPRESSOR PROTEIN 4"/>
    <property type="match status" value="1"/>
</dbReference>
<accession>A0AAV0PGB5</accession>
<comment type="caution">
    <text evidence="2">The sequence shown here is derived from an EMBL/GenBank/DDBJ whole genome shotgun (WGS) entry which is preliminary data.</text>
</comment>
<keyword evidence="3" id="KW-1185">Reference proteome</keyword>
<dbReference type="Pfam" id="PF03372">
    <property type="entry name" value="Exo_endo_phos"/>
    <property type="match status" value="1"/>
</dbReference>
<dbReference type="InterPro" id="IPR005135">
    <property type="entry name" value="Endo/exonuclease/phosphatase"/>
</dbReference>
<evidence type="ECO:0000313" key="2">
    <source>
        <dbReference type="EMBL" id="CAI0470353.1"/>
    </source>
</evidence>
<evidence type="ECO:0000259" key="1">
    <source>
        <dbReference type="Pfam" id="PF03372"/>
    </source>
</evidence>
<evidence type="ECO:0000313" key="3">
    <source>
        <dbReference type="Proteomes" id="UP001154282"/>
    </source>
</evidence>
<gene>
    <name evidence="2" type="ORF">LITE_LOCUS38520</name>
</gene>
<dbReference type="SUPFAM" id="SSF56219">
    <property type="entry name" value="DNase I-like"/>
    <property type="match status" value="1"/>
</dbReference>
<dbReference type="InterPro" id="IPR036691">
    <property type="entry name" value="Endo/exonu/phosph_ase_sf"/>
</dbReference>
<dbReference type="Proteomes" id="UP001154282">
    <property type="component" value="Unassembled WGS sequence"/>
</dbReference>
<dbReference type="InterPro" id="IPR050410">
    <property type="entry name" value="CCR4/nocturin_mRNA_transcr"/>
</dbReference>
<dbReference type="Gene3D" id="3.60.10.10">
    <property type="entry name" value="Endonuclease/exonuclease/phosphatase"/>
    <property type="match status" value="1"/>
</dbReference>
<organism evidence="2 3">
    <name type="scientific">Linum tenue</name>
    <dbReference type="NCBI Taxonomy" id="586396"/>
    <lineage>
        <taxon>Eukaryota</taxon>
        <taxon>Viridiplantae</taxon>
        <taxon>Streptophyta</taxon>
        <taxon>Embryophyta</taxon>
        <taxon>Tracheophyta</taxon>
        <taxon>Spermatophyta</taxon>
        <taxon>Magnoliopsida</taxon>
        <taxon>eudicotyledons</taxon>
        <taxon>Gunneridae</taxon>
        <taxon>Pentapetalae</taxon>
        <taxon>rosids</taxon>
        <taxon>fabids</taxon>
        <taxon>Malpighiales</taxon>
        <taxon>Linaceae</taxon>
        <taxon>Linum</taxon>
    </lineage>
</organism>
<sequence length="448" mass="50676">MYSCGRGLPSWPSQPLIQPGFPNPQAFFCACKSTVNSPEQTTSSLQTRSDGRRWSERQWYNPLGRLWIDADHRPIASSSQERITVVSYNILGDRNAFNHRDLYLEVPSAYLNWDYRRRLICEELTGYDCDVICLQEVDRYVDLLKVMQKAGYEGSYKRCTGDKVDGCAVFWKADKLRLLEGESIEFKQLGLRDNVAQIFVFESVISSILYMSDFLVYRQTSEAESRRIVIGNIHVIYRPSRGDVKLGQIRFLSSRAQYLSEKWGNVPVILTGDFNSTPQSAIYKFLSSSKLNVKLHDRKNLSGQRNFHPTEVFGAKREAGSPFVLIDRFLESSWTAEEVEAATGHSNRDFAKHPLKLCSSYATVHGSKTTRDLSGEPLATSFHSKFVGTVDYLWHSSGIQATGVLDTLPLDFLKRIGGLPCKKLGSDHLALVSEFAFTEVTKEAIETD</sequence>
<dbReference type="PANTHER" id="PTHR12121:SF82">
    <property type="entry name" value="CARBON CATABOLITE REPRESSOR PROTEIN 4 HOMOLOG 3"/>
    <property type="match status" value="1"/>
</dbReference>
<proteinExistence type="predicted"/>
<dbReference type="EMBL" id="CAMGYJ010000009">
    <property type="protein sequence ID" value="CAI0470353.1"/>
    <property type="molecule type" value="Genomic_DNA"/>
</dbReference>
<feature type="domain" description="Endonuclease/exonuclease/phosphatase" evidence="1">
    <location>
        <begin position="86"/>
        <end position="428"/>
    </location>
</feature>
<protein>
    <recommendedName>
        <fullName evidence="1">Endonuclease/exonuclease/phosphatase domain-containing protein</fullName>
    </recommendedName>
</protein>
<dbReference type="AlphaFoldDB" id="A0AAV0PGB5"/>
<reference evidence="2" key="1">
    <citation type="submission" date="2022-08" db="EMBL/GenBank/DDBJ databases">
        <authorList>
            <person name="Gutierrez-Valencia J."/>
        </authorList>
    </citation>
    <scope>NUCLEOTIDE SEQUENCE</scope>
</reference>
<dbReference type="PROSITE" id="PS51257">
    <property type="entry name" value="PROKAR_LIPOPROTEIN"/>
    <property type="match status" value="1"/>
</dbReference>